<gene>
    <name evidence="2" type="ORF">E1262_02430</name>
</gene>
<dbReference type="InterPro" id="IPR010982">
    <property type="entry name" value="Lambda_DNA-bd_dom_sf"/>
</dbReference>
<organism evidence="2 3">
    <name type="scientific">Jiangella aurantiaca</name>
    <dbReference type="NCBI Taxonomy" id="2530373"/>
    <lineage>
        <taxon>Bacteria</taxon>
        <taxon>Bacillati</taxon>
        <taxon>Actinomycetota</taxon>
        <taxon>Actinomycetes</taxon>
        <taxon>Jiangellales</taxon>
        <taxon>Jiangellaceae</taxon>
        <taxon>Jiangella</taxon>
    </lineage>
</organism>
<name>A0A4V2YT76_9ACTN</name>
<accession>A0A4V2YT76</accession>
<dbReference type="GO" id="GO:0006355">
    <property type="term" value="P:regulation of DNA-templated transcription"/>
    <property type="evidence" value="ECO:0007669"/>
    <property type="project" value="InterPro"/>
</dbReference>
<dbReference type="Pfam" id="PF00356">
    <property type="entry name" value="LacI"/>
    <property type="match status" value="1"/>
</dbReference>
<dbReference type="EMBL" id="SMLB01000002">
    <property type="protein sequence ID" value="TDD72727.1"/>
    <property type="molecule type" value="Genomic_DNA"/>
</dbReference>
<dbReference type="AlphaFoldDB" id="A0A4V2YT76"/>
<feature type="domain" description="HTH lacI-type" evidence="1">
    <location>
        <begin position="14"/>
        <end position="38"/>
    </location>
</feature>
<proteinExistence type="predicted"/>
<evidence type="ECO:0000313" key="2">
    <source>
        <dbReference type="EMBL" id="TDD72727.1"/>
    </source>
</evidence>
<sequence>MIHDDAEAVSHTILADMARAAQVSVPTVSRVVSDTQYV</sequence>
<comment type="caution">
    <text evidence="2">The sequence shown here is derived from an EMBL/GenBank/DDBJ whole genome shotgun (WGS) entry which is preliminary data.</text>
</comment>
<evidence type="ECO:0000313" key="3">
    <source>
        <dbReference type="Proteomes" id="UP000295217"/>
    </source>
</evidence>
<protein>
    <submittedName>
        <fullName evidence="2">LacI family DNA-binding transcriptional regulator</fullName>
    </submittedName>
</protein>
<dbReference type="Proteomes" id="UP000295217">
    <property type="component" value="Unassembled WGS sequence"/>
</dbReference>
<evidence type="ECO:0000259" key="1">
    <source>
        <dbReference type="Pfam" id="PF00356"/>
    </source>
</evidence>
<keyword evidence="3" id="KW-1185">Reference proteome</keyword>
<dbReference type="GO" id="GO:0003677">
    <property type="term" value="F:DNA binding"/>
    <property type="evidence" value="ECO:0007669"/>
    <property type="project" value="UniProtKB-KW"/>
</dbReference>
<dbReference type="Gene3D" id="1.10.260.40">
    <property type="entry name" value="lambda repressor-like DNA-binding domains"/>
    <property type="match status" value="1"/>
</dbReference>
<reference evidence="2 3" key="1">
    <citation type="submission" date="2019-02" db="EMBL/GenBank/DDBJ databases">
        <title>Draft genome sequences of novel Actinobacteria.</title>
        <authorList>
            <person name="Sahin N."/>
            <person name="Ay H."/>
            <person name="Saygin H."/>
        </authorList>
    </citation>
    <scope>NUCLEOTIDE SEQUENCE [LARGE SCALE GENOMIC DNA]</scope>
    <source>
        <strain evidence="2 3">8K307</strain>
    </source>
</reference>
<keyword evidence="2" id="KW-0238">DNA-binding</keyword>
<dbReference type="InterPro" id="IPR000843">
    <property type="entry name" value="HTH_LacI"/>
</dbReference>